<sequence>MPTPRQRRAHALVADEMLYGGAAGGGKSDMLLAAAVTFCLLVPGGTAIIFRRTFPELSRSLVPRLLARIPKDVARYNSTEHVWYFRNGSRLELGHLQRDADVLKYQSAEYQLICFDELTQFTEFQYKYLLSRLRAGGEVRDRLAQLGLRPRVISAANPGGPGHHWVKARFIDPAPPEVIWKPPATLDDPRPGTRVFIPAKVTDNPHIDDSYVDRLNRLDDTLRRALRDGDWDILEGAMFAGWRRHIHVIDPEQFPVPISAGIPRAVGVDYGLDAPFCALWGARFGDGLVVVYRELYAAGLTARQQAEAIRDAELPGERSPGRPIPVMLDPSCWARGPHTAGSKVRPVDPDAPPPGSIAHAYRDVLGNAVHRANNDRLAGVQLVADKLRVRDDDLPRLLVYSTCVNLIRTLPTLPRSPSNPEDVDTAAEDHAYDALRYLLMRLEGGRSYPHRPPQEDTAARHLLRAETADLARTGF</sequence>
<dbReference type="EMBL" id="LAXD01000002">
    <property type="protein sequence ID" value="KWW97366.1"/>
    <property type="molecule type" value="Genomic_DNA"/>
</dbReference>
<gene>
    <name evidence="2" type="ORF">LI90_4338</name>
</gene>
<geneLocation type="plasmid" evidence="2">
    <name>unnamed</name>
</geneLocation>
<keyword evidence="1" id="KW-0472">Membrane</keyword>
<organism evidence="2 3">
    <name type="scientific">Carbonactinospora thermoautotrophica</name>
    <dbReference type="NCBI Taxonomy" id="1469144"/>
    <lineage>
        <taxon>Bacteria</taxon>
        <taxon>Bacillati</taxon>
        <taxon>Actinomycetota</taxon>
        <taxon>Actinomycetes</taxon>
        <taxon>Kitasatosporales</taxon>
        <taxon>Carbonactinosporaceae</taxon>
        <taxon>Carbonactinospora</taxon>
    </lineage>
</organism>
<keyword evidence="1" id="KW-0812">Transmembrane</keyword>
<reference evidence="3" key="1">
    <citation type="submission" date="2015-04" db="EMBL/GenBank/DDBJ databases">
        <title>Physiological reanalysis, assessment of diazotrophy, and genome sequences of multiple isolates of Streptomyces thermoautotrophicus.</title>
        <authorList>
            <person name="MacKellar D.C."/>
            <person name="Lieber L."/>
            <person name="Norman J."/>
            <person name="Bolger A."/>
            <person name="Tobin C."/>
            <person name="Murray J.W."/>
            <person name="Chang R."/>
            <person name="Ford T."/>
            <person name="Nguyen P.Q."/>
            <person name="Woodward J."/>
            <person name="Permingeat H."/>
            <person name="Joshi N.S."/>
            <person name="Silver P.A."/>
            <person name="Usadel B."/>
            <person name="Rutherford A.W."/>
            <person name="Friesen M."/>
            <person name="Prell J."/>
        </authorList>
    </citation>
    <scope>NUCLEOTIDE SEQUENCE [LARGE SCALE GENOMIC DNA]</scope>
    <source>
        <strain evidence="3">H1</strain>
    </source>
</reference>
<name>A0A132MHP7_9ACTN</name>
<accession>A0A132MHP7</accession>
<keyword evidence="2" id="KW-0614">Plasmid</keyword>
<dbReference type="Gene3D" id="3.40.50.300">
    <property type="entry name" value="P-loop containing nucleotide triphosphate hydrolases"/>
    <property type="match status" value="1"/>
</dbReference>
<dbReference type="Pfam" id="PF03237">
    <property type="entry name" value="Terminase_6N"/>
    <property type="match status" value="1"/>
</dbReference>
<dbReference type="RefSeq" id="WP_141658820.1">
    <property type="nucleotide sequence ID" value="NZ_LAXD01000002.1"/>
</dbReference>
<evidence type="ECO:0000313" key="2">
    <source>
        <dbReference type="EMBL" id="KWW97366.1"/>
    </source>
</evidence>
<comment type="caution">
    <text evidence="2">The sequence shown here is derived from an EMBL/GenBank/DDBJ whole genome shotgun (WGS) entry which is preliminary data.</text>
</comment>
<evidence type="ECO:0000313" key="3">
    <source>
        <dbReference type="Proteomes" id="UP000070188"/>
    </source>
</evidence>
<keyword evidence="3" id="KW-1185">Reference proteome</keyword>
<dbReference type="InterPro" id="IPR027417">
    <property type="entry name" value="P-loop_NTPase"/>
</dbReference>
<evidence type="ECO:0000256" key="1">
    <source>
        <dbReference type="SAM" id="Phobius"/>
    </source>
</evidence>
<proteinExistence type="predicted"/>
<dbReference type="Gene3D" id="3.30.420.280">
    <property type="match status" value="1"/>
</dbReference>
<feature type="transmembrane region" description="Helical" evidence="1">
    <location>
        <begin position="30"/>
        <end position="50"/>
    </location>
</feature>
<dbReference type="PATRIC" id="fig|1469144.10.peg.13"/>
<dbReference type="OrthoDB" id="4498710at2"/>
<keyword evidence="1" id="KW-1133">Transmembrane helix</keyword>
<protein>
    <submittedName>
        <fullName evidence="2">Putative phage terminase</fullName>
    </submittedName>
</protein>
<dbReference type="AlphaFoldDB" id="A0A132MHP7"/>
<dbReference type="Proteomes" id="UP000070188">
    <property type="component" value="Unassembled WGS sequence"/>
</dbReference>